<keyword evidence="4" id="KW-0904">Protein phosphatase</keyword>
<dbReference type="InterPro" id="IPR029021">
    <property type="entry name" value="Prot-tyrosine_phosphatase-like"/>
</dbReference>
<dbReference type="InterPro" id="IPR020422">
    <property type="entry name" value="TYR_PHOSPHATASE_DUAL_dom"/>
</dbReference>
<dbReference type="EC" id="3.1.3.48" evidence="2"/>
<proteinExistence type="inferred from homology"/>
<dbReference type="GO" id="GO:0004725">
    <property type="term" value="F:protein tyrosine phosphatase activity"/>
    <property type="evidence" value="ECO:0007669"/>
    <property type="project" value="UniProtKB-EC"/>
</dbReference>
<feature type="region of interest" description="Disordered" evidence="5">
    <location>
        <begin position="223"/>
        <end position="248"/>
    </location>
</feature>
<dbReference type="GO" id="GO:0008138">
    <property type="term" value="F:protein tyrosine/serine/threonine phosphatase activity"/>
    <property type="evidence" value="ECO:0007669"/>
    <property type="project" value="TreeGrafter"/>
</dbReference>
<dbReference type="EMBL" id="KN823255">
    <property type="protein sequence ID" value="KIO18863.1"/>
    <property type="molecule type" value="Genomic_DNA"/>
</dbReference>
<feature type="domain" description="Tyrosine-protein phosphatase" evidence="6">
    <location>
        <begin position="1"/>
        <end position="155"/>
    </location>
</feature>
<dbReference type="OrthoDB" id="2017893at2759"/>
<dbReference type="HOGENOM" id="CLU_023312_4_0_1"/>
<dbReference type="PANTHER" id="PTHR45848">
    <property type="entry name" value="DUAL SPECIFICITY PROTEIN PHOSPHATASE 12 FAMILY MEMBER"/>
    <property type="match status" value="1"/>
</dbReference>
<accession>A0A0C3KBR8</accession>
<reference evidence="8" key="2">
    <citation type="submission" date="2015-01" db="EMBL/GenBank/DDBJ databases">
        <title>Evolutionary Origins and Diversification of the Mycorrhizal Mutualists.</title>
        <authorList>
            <consortium name="DOE Joint Genome Institute"/>
            <consortium name="Mycorrhizal Genomics Consortium"/>
            <person name="Kohler A."/>
            <person name="Kuo A."/>
            <person name="Nagy L.G."/>
            <person name="Floudas D."/>
            <person name="Copeland A."/>
            <person name="Barry K.W."/>
            <person name="Cichocki N."/>
            <person name="Veneault-Fourrey C."/>
            <person name="LaButti K."/>
            <person name="Lindquist E.A."/>
            <person name="Lipzen A."/>
            <person name="Lundell T."/>
            <person name="Morin E."/>
            <person name="Murat C."/>
            <person name="Riley R."/>
            <person name="Ohm R."/>
            <person name="Sun H."/>
            <person name="Tunlid A."/>
            <person name="Henrissat B."/>
            <person name="Grigoriev I.V."/>
            <person name="Hibbett D.S."/>
            <person name="Martin F."/>
        </authorList>
    </citation>
    <scope>NUCLEOTIDE SEQUENCE [LARGE SCALE GENOMIC DNA]</scope>
    <source>
        <strain evidence="8">MUT 4182</strain>
    </source>
</reference>
<name>A0A0C3KBR8_9AGAM</name>
<evidence type="ECO:0000259" key="6">
    <source>
        <dbReference type="PROSITE" id="PS50054"/>
    </source>
</evidence>
<evidence type="ECO:0000313" key="7">
    <source>
        <dbReference type="EMBL" id="KIO18863.1"/>
    </source>
</evidence>
<comment type="similarity">
    <text evidence="1">Belongs to the protein-tyrosine phosphatase family. Non-receptor class dual specificity subfamily.</text>
</comment>
<dbReference type="Pfam" id="PF00782">
    <property type="entry name" value="DSPc"/>
    <property type="match status" value="1"/>
</dbReference>
<reference evidence="7 8" key="1">
    <citation type="submission" date="2014-04" db="EMBL/GenBank/DDBJ databases">
        <authorList>
            <consortium name="DOE Joint Genome Institute"/>
            <person name="Kuo A."/>
            <person name="Girlanda M."/>
            <person name="Perotto S."/>
            <person name="Kohler A."/>
            <person name="Nagy L.G."/>
            <person name="Floudas D."/>
            <person name="Copeland A."/>
            <person name="Barry K.W."/>
            <person name="Cichocki N."/>
            <person name="Veneault-Fourrey C."/>
            <person name="LaButti K."/>
            <person name="Lindquist E.A."/>
            <person name="Lipzen A."/>
            <person name="Lundell T."/>
            <person name="Morin E."/>
            <person name="Murat C."/>
            <person name="Sun H."/>
            <person name="Tunlid A."/>
            <person name="Henrissat B."/>
            <person name="Grigoriev I.V."/>
            <person name="Hibbett D.S."/>
            <person name="Martin F."/>
            <person name="Nordberg H.P."/>
            <person name="Cantor M.N."/>
            <person name="Hua S.X."/>
        </authorList>
    </citation>
    <scope>NUCLEOTIDE SEQUENCE [LARGE SCALE GENOMIC DNA]</scope>
    <source>
        <strain evidence="7 8">MUT 4182</strain>
    </source>
</reference>
<dbReference type="STRING" id="1051891.A0A0C3KBR8"/>
<dbReference type="InterPro" id="IPR000340">
    <property type="entry name" value="Dual-sp_phosphatase_cat-dom"/>
</dbReference>
<dbReference type="CDD" id="cd14498">
    <property type="entry name" value="DSP"/>
    <property type="match status" value="1"/>
</dbReference>
<evidence type="ECO:0000256" key="1">
    <source>
        <dbReference type="ARBA" id="ARBA00008601"/>
    </source>
</evidence>
<feature type="region of interest" description="Disordered" evidence="5">
    <location>
        <begin position="294"/>
        <end position="350"/>
    </location>
</feature>
<dbReference type="AlphaFoldDB" id="A0A0C3KBR8"/>
<sequence>MDEIAENLWLSGIYAAQHKEKLQQNNIGYVLTAMRGDMTLPFPYLIRYQLELDDTEFDDLLVHLPPAIAFIDAALKSGKGVLVHCFAGMMARALTPYAFGGMEGRSPSVVIAYLMYSQKLNLPTALKLVQEKRPIACPNRSFMKQLELFHNAAFEPSSTDQATRRFYLERAVHSILRKSFDYYSEGEKAQRTMTAQYPTPSLQSTTQRRIRCRMCRQELASAEHIMHSRRSASGSGSAPEPDSSILDSNAASSPLAIAKLSEDVMKGFKRSTNTHVPPGALGVEVKQATLDAQLTLPTPPDPITSSNPSKDSPILPMRMARTVVPPASRPPVSRPVPRSEDPTDAARATAAASLTRPLVEASGLLVAPGTVAPPPPIVDSACSGYFVEPIKWMEESSLAYGQIEGRILCPNSKCSAKLGNYAWAGVRCSCGDWVTPVTTLATR</sequence>
<dbReference type="Proteomes" id="UP000054248">
    <property type="component" value="Unassembled WGS sequence"/>
</dbReference>
<evidence type="ECO:0000256" key="5">
    <source>
        <dbReference type="SAM" id="MobiDB-lite"/>
    </source>
</evidence>
<protein>
    <recommendedName>
        <fullName evidence="2">protein-tyrosine-phosphatase</fullName>
        <ecNumber evidence="2">3.1.3.48</ecNumber>
    </recommendedName>
</protein>
<evidence type="ECO:0000256" key="3">
    <source>
        <dbReference type="ARBA" id="ARBA00022801"/>
    </source>
</evidence>
<dbReference type="SMART" id="SM00195">
    <property type="entry name" value="DSPc"/>
    <property type="match status" value="1"/>
</dbReference>
<dbReference type="Gene3D" id="3.90.190.10">
    <property type="entry name" value="Protein tyrosine phosphatase superfamily"/>
    <property type="match status" value="1"/>
</dbReference>
<feature type="compositionally biased region" description="Low complexity" evidence="5">
    <location>
        <begin position="231"/>
        <end position="244"/>
    </location>
</feature>
<dbReference type="SUPFAM" id="SSF52799">
    <property type="entry name" value="(Phosphotyrosine protein) phosphatases II"/>
    <property type="match status" value="1"/>
</dbReference>
<organism evidence="7 8">
    <name type="scientific">Tulasnella calospora MUT 4182</name>
    <dbReference type="NCBI Taxonomy" id="1051891"/>
    <lineage>
        <taxon>Eukaryota</taxon>
        <taxon>Fungi</taxon>
        <taxon>Dikarya</taxon>
        <taxon>Basidiomycota</taxon>
        <taxon>Agaricomycotina</taxon>
        <taxon>Agaricomycetes</taxon>
        <taxon>Cantharellales</taxon>
        <taxon>Tulasnellaceae</taxon>
        <taxon>Tulasnella</taxon>
    </lineage>
</organism>
<evidence type="ECO:0000256" key="4">
    <source>
        <dbReference type="ARBA" id="ARBA00022912"/>
    </source>
</evidence>
<gene>
    <name evidence="7" type="ORF">M407DRAFT_11672</name>
</gene>
<dbReference type="GO" id="GO:0005634">
    <property type="term" value="C:nucleus"/>
    <property type="evidence" value="ECO:0007669"/>
    <property type="project" value="TreeGrafter"/>
</dbReference>
<evidence type="ECO:0000313" key="8">
    <source>
        <dbReference type="Proteomes" id="UP000054248"/>
    </source>
</evidence>
<dbReference type="PANTHER" id="PTHR45848:SF4">
    <property type="entry name" value="DUAL SPECIFICITY PROTEIN PHOSPHATASE 12"/>
    <property type="match status" value="1"/>
</dbReference>
<dbReference type="PROSITE" id="PS50054">
    <property type="entry name" value="TYR_PHOSPHATASE_DUAL"/>
    <property type="match status" value="1"/>
</dbReference>
<keyword evidence="3" id="KW-0378">Hydrolase</keyword>
<keyword evidence="8" id="KW-1185">Reference proteome</keyword>
<evidence type="ECO:0000256" key="2">
    <source>
        <dbReference type="ARBA" id="ARBA00013064"/>
    </source>
</evidence>